<feature type="chain" id="PRO_5046750737" evidence="4">
    <location>
        <begin position="21"/>
        <end position="573"/>
    </location>
</feature>
<evidence type="ECO:0000256" key="3">
    <source>
        <dbReference type="PROSITE-ProRule" id="PRU00339"/>
    </source>
</evidence>
<name>A0ABV3Z717_9PROT</name>
<keyword evidence="4" id="KW-0732">Signal</keyword>
<dbReference type="Gene3D" id="1.25.40.10">
    <property type="entry name" value="Tetratricopeptide repeat domain"/>
    <property type="match status" value="3"/>
</dbReference>
<dbReference type="EMBL" id="JBEHZE010000001">
    <property type="protein sequence ID" value="MEX6633122.1"/>
    <property type="molecule type" value="Genomic_DNA"/>
</dbReference>
<keyword evidence="2 3" id="KW-0802">TPR repeat</keyword>
<keyword evidence="1" id="KW-0677">Repeat</keyword>
<evidence type="ECO:0000256" key="4">
    <source>
        <dbReference type="SAM" id="SignalP"/>
    </source>
</evidence>
<keyword evidence="6" id="KW-1185">Reference proteome</keyword>
<comment type="caution">
    <text evidence="5">The sequence shown here is derived from an EMBL/GenBank/DDBJ whole genome shotgun (WGS) entry which is preliminary data.</text>
</comment>
<dbReference type="InterPro" id="IPR052384">
    <property type="entry name" value="TMTC_O-mannosyltransferase"/>
</dbReference>
<dbReference type="InterPro" id="IPR013105">
    <property type="entry name" value="TPR_2"/>
</dbReference>
<evidence type="ECO:0000313" key="5">
    <source>
        <dbReference type="EMBL" id="MEX6633122.1"/>
    </source>
</evidence>
<reference evidence="5 6" key="1">
    <citation type="submission" date="2024-05" db="EMBL/GenBank/DDBJ databases">
        <title>Three bacterial strains, DH-69, EH-24, and ECK-19 isolated from coastal sediments.</title>
        <authorList>
            <person name="Ye Y.-Q."/>
            <person name="Du Z.-J."/>
        </authorList>
    </citation>
    <scope>NUCLEOTIDE SEQUENCE [LARGE SCALE GENOMIC DNA]</scope>
    <source>
        <strain evidence="5 6">ECK-19</strain>
    </source>
</reference>
<sequence>MRLKNILLVSTLFGLVGACATTPQNDSRVGDYLSGRLAARSNAIDAAATAFEGARSETGTSDEVVRSAFFYQIAAGDIEAAAGFAEKILENDDPEDDDLAELALAARDLKAGNFTGAREALKSGAEIDYFRPVMTIIDAWALAGQEGPEPALRALASNDEDTFRGFHPLHQAFLFERAGLNDEARTAYQLALMTYGGAVGRDAYGSFLERTGDVDAAREHYELLSQYRGPDRQIAMHGLARLDAGKMDRVWTSVPPEKGAAVALYSFGATILQQSFDQRSAAQKAGFRVGDANYDMPLAFVQIALYLAPDFDHAQRLAGSILNSYGDNQSAISMLRGIPSTSAFYEQAQIEIAGGLIGLDQRDEALSVLRKAARADGAIEAQFSYGNLLAGEERHQDAVAAYTKLIDGLSAEPTEDAWRFFVARAASYMALDNWPDAEADLERAVVIAPNEATALNYLGYSWAERGENLEEAFALIEKAVSLEPNSGAFIDSLGWAHYQQGDYEDAVGHLEHAASLEPSDPTVTDHLGDVYWMLGRKIEARYQWKHVLELEPDDKLRNSIEEKLKKGLPDSAE</sequence>
<dbReference type="InterPro" id="IPR019734">
    <property type="entry name" value="TPR_rpt"/>
</dbReference>
<dbReference type="PROSITE" id="PS50005">
    <property type="entry name" value="TPR"/>
    <property type="match status" value="2"/>
</dbReference>
<organism evidence="5 6">
    <name type="scientific">Hyphococcus lacteus</name>
    <dbReference type="NCBI Taxonomy" id="3143536"/>
    <lineage>
        <taxon>Bacteria</taxon>
        <taxon>Pseudomonadati</taxon>
        <taxon>Pseudomonadota</taxon>
        <taxon>Alphaproteobacteria</taxon>
        <taxon>Parvularculales</taxon>
        <taxon>Parvularculaceae</taxon>
        <taxon>Hyphococcus</taxon>
    </lineage>
</organism>
<dbReference type="SUPFAM" id="SSF48452">
    <property type="entry name" value="TPR-like"/>
    <property type="match status" value="2"/>
</dbReference>
<evidence type="ECO:0000313" key="6">
    <source>
        <dbReference type="Proteomes" id="UP001560685"/>
    </source>
</evidence>
<dbReference type="PANTHER" id="PTHR44216">
    <property type="entry name" value="PROTEIN O-MANNOSYL-TRANSFERASE TMTC2"/>
    <property type="match status" value="1"/>
</dbReference>
<gene>
    <name evidence="5" type="ORF">ABFZ84_06120</name>
</gene>
<dbReference type="SMART" id="SM00028">
    <property type="entry name" value="TPR"/>
    <property type="match status" value="4"/>
</dbReference>
<dbReference type="RefSeq" id="WP_369313066.1">
    <property type="nucleotide sequence ID" value="NZ_JBEHZE010000001.1"/>
</dbReference>
<dbReference type="Proteomes" id="UP001560685">
    <property type="component" value="Unassembled WGS sequence"/>
</dbReference>
<dbReference type="Pfam" id="PF07719">
    <property type="entry name" value="TPR_2"/>
    <property type="match status" value="1"/>
</dbReference>
<accession>A0ABV3Z717</accession>
<evidence type="ECO:0000256" key="1">
    <source>
        <dbReference type="ARBA" id="ARBA00022737"/>
    </source>
</evidence>
<feature type="signal peptide" evidence="4">
    <location>
        <begin position="1"/>
        <end position="20"/>
    </location>
</feature>
<feature type="repeat" description="TPR" evidence="3">
    <location>
        <begin position="521"/>
        <end position="554"/>
    </location>
</feature>
<dbReference type="Pfam" id="PF13432">
    <property type="entry name" value="TPR_16"/>
    <property type="match status" value="2"/>
</dbReference>
<proteinExistence type="predicted"/>
<evidence type="ECO:0000256" key="2">
    <source>
        <dbReference type="ARBA" id="ARBA00022803"/>
    </source>
</evidence>
<dbReference type="PANTHER" id="PTHR44216:SF3">
    <property type="entry name" value="PROTEIN O-MANNOSYL-TRANSFERASE TMTC2"/>
    <property type="match status" value="1"/>
</dbReference>
<protein>
    <submittedName>
        <fullName evidence="5">Tetratricopeptide repeat protein</fullName>
    </submittedName>
</protein>
<dbReference type="InterPro" id="IPR011990">
    <property type="entry name" value="TPR-like_helical_dom_sf"/>
</dbReference>
<dbReference type="PROSITE" id="PS51257">
    <property type="entry name" value="PROKAR_LIPOPROTEIN"/>
    <property type="match status" value="1"/>
</dbReference>
<feature type="repeat" description="TPR" evidence="3">
    <location>
        <begin position="487"/>
        <end position="520"/>
    </location>
</feature>